<proteinExistence type="predicted"/>
<reference evidence="2" key="1">
    <citation type="submission" date="2018-02" db="EMBL/GenBank/DDBJ databases">
        <title>Rhizophora mucronata_Transcriptome.</title>
        <authorList>
            <person name="Meera S.P."/>
            <person name="Sreeshan A."/>
            <person name="Augustine A."/>
        </authorList>
    </citation>
    <scope>NUCLEOTIDE SEQUENCE</scope>
    <source>
        <tissue evidence="2">Leaf</tissue>
    </source>
</reference>
<protein>
    <submittedName>
        <fullName evidence="2">Uncharacterized protein</fullName>
    </submittedName>
</protein>
<evidence type="ECO:0000256" key="1">
    <source>
        <dbReference type="SAM" id="MobiDB-lite"/>
    </source>
</evidence>
<feature type="region of interest" description="Disordered" evidence="1">
    <location>
        <begin position="1"/>
        <end position="28"/>
    </location>
</feature>
<organism evidence="2">
    <name type="scientific">Rhizophora mucronata</name>
    <name type="common">Asiatic mangrove</name>
    <dbReference type="NCBI Taxonomy" id="61149"/>
    <lineage>
        <taxon>Eukaryota</taxon>
        <taxon>Viridiplantae</taxon>
        <taxon>Streptophyta</taxon>
        <taxon>Embryophyta</taxon>
        <taxon>Tracheophyta</taxon>
        <taxon>Spermatophyta</taxon>
        <taxon>Magnoliopsida</taxon>
        <taxon>eudicotyledons</taxon>
        <taxon>Gunneridae</taxon>
        <taxon>Pentapetalae</taxon>
        <taxon>rosids</taxon>
        <taxon>fabids</taxon>
        <taxon>Malpighiales</taxon>
        <taxon>Rhizophoraceae</taxon>
        <taxon>Rhizophora</taxon>
    </lineage>
</organism>
<evidence type="ECO:0000313" key="2">
    <source>
        <dbReference type="EMBL" id="MBX45279.1"/>
    </source>
</evidence>
<dbReference type="AlphaFoldDB" id="A0A2P2NS12"/>
<dbReference type="EMBL" id="GGEC01064795">
    <property type="protein sequence ID" value="MBX45279.1"/>
    <property type="molecule type" value="Transcribed_RNA"/>
</dbReference>
<name>A0A2P2NS12_RHIMU</name>
<sequence length="28" mass="3294">MKQPRWMQQAKEENYTGLMSAPFHTADP</sequence>
<accession>A0A2P2NS12</accession>